<dbReference type="PANTHER" id="PTHR31362">
    <property type="entry name" value="GLYCOSYLTRANSFERASE STELLO1-RELATED"/>
    <property type="match status" value="1"/>
</dbReference>
<dbReference type="AlphaFoldDB" id="A0AAV4C9C8"/>
<gene>
    <name evidence="2" type="ORF">PoB_005465700</name>
</gene>
<sequence length="1012" mass="116446">MMKASLKKRNHSEKIRAHSDLMEAILMAVAGKAREIYMMTSVHDVQEALRRMTSPTISKGLVYIGTSVFNPCSYFAQPLFGMNRKFSQCFDANWEYRFVSGETLQNLVTSFCEHCGKLASSDLPGQKVFCDPSTPNVILKAGHFHQADFRNTLWKKNVFWALFYYVLLDELTENRAQESKEIKNSNARGLVKTPNCTTDSNVYIHPVQNYSATECDQRISKAENNYFSRKALSLFIQRLLWEIQGSTAFVSSYNLVSRNPSGVSSTNEHTENNKQVRNTSNGINDEVDKTFRNLLSGNAIMDKEEITKRLCISRNVGHEFNNTSIFLSTWKCKKRSDVQECVRQVSGELRARHTLSSRQLTVIDNFLKKIAVYSYATPVRSKRYFTRQMSEHISSKMKSNSVSYWSGSLYRMWDRHPFMDLCWTVNVDMTVMRVPQSFPRKNSKASIDTKSHDEVMKSEFRFSLEHDKHSEKMGKVSKDVNSLRSVNDQKNFSKTQMFSSNRKQERSKTILKYSPQKYLPQKQEEQVQQWKTFGMKKVTEGMDVFTPPEFVNIVLVISFQLNDHPQYFHQIEYFHFLYGRHFRHIIFCSAGTVWADHFAKMYPQPMTFIDLHIQFSSRGLPPKHTYSYSCLSEAMRMRHHNIRGYVHVDSDSLFNPWAFSKVIADYSSLSSRTVSSKNREDFQTAVETNAQKQNNTYHVLDKPWLSRYVQGAKVSQMEVLPPSHLSNAHWSVWKDATFGHFQVNAALLGLRDLDLSLKQYLQDLQLLKKDTSADILDTRSNSTVVNKLGSNDSKLKIPVGITRARKGSPSKAPTSNRKLRVYLQRYEHILSNFLSSFKWSEGFENATVHYGPTAFFYVPAIVREEFILLSGEFLSSNVHADLAVPTILQGLASSPVFSSDRSADASNTEHENTKDINQRGIKGQIKTNNDKNYSRERSTGSNVYGVVYVNGSVLNTEHTSLLVNAFSPQDMFLYPWHFPMMLSADRLKFMCKVYLPVLEESLLKYSLQRESR</sequence>
<dbReference type="InterPro" id="IPR005049">
    <property type="entry name" value="STL-like"/>
</dbReference>
<feature type="region of interest" description="Disordered" evidence="1">
    <location>
        <begin position="260"/>
        <end position="283"/>
    </location>
</feature>
<evidence type="ECO:0008006" key="4">
    <source>
        <dbReference type="Google" id="ProtNLM"/>
    </source>
</evidence>
<accession>A0AAV4C9C8</accession>
<dbReference type="PANTHER" id="PTHR31362:SF0">
    <property type="entry name" value="EXOSTOSIN DOMAIN-CONTAINING PROTEIN-RELATED"/>
    <property type="match status" value="1"/>
</dbReference>
<protein>
    <recommendedName>
        <fullName evidence="4">Protein xylosyltransferase</fullName>
    </recommendedName>
</protein>
<comment type="caution">
    <text evidence="2">The sequence shown here is derived from an EMBL/GenBank/DDBJ whole genome shotgun (WGS) entry which is preliminary data.</text>
</comment>
<organism evidence="2 3">
    <name type="scientific">Plakobranchus ocellatus</name>
    <dbReference type="NCBI Taxonomy" id="259542"/>
    <lineage>
        <taxon>Eukaryota</taxon>
        <taxon>Metazoa</taxon>
        <taxon>Spiralia</taxon>
        <taxon>Lophotrochozoa</taxon>
        <taxon>Mollusca</taxon>
        <taxon>Gastropoda</taxon>
        <taxon>Heterobranchia</taxon>
        <taxon>Euthyneura</taxon>
        <taxon>Panpulmonata</taxon>
        <taxon>Sacoglossa</taxon>
        <taxon>Placobranchoidea</taxon>
        <taxon>Plakobranchidae</taxon>
        <taxon>Plakobranchus</taxon>
    </lineage>
</organism>
<keyword evidence="3" id="KW-1185">Reference proteome</keyword>
<proteinExistence type="predicted"/>
<evidence type="ECO:0000313" key="3">
    <source>
        <dbReference type="Proteomes" id="UP000735302"/>
    </source>
</evidence>
<reference evidence="2 3" key="1">
    <citation type="journal article" date="2021" name="Elife">
        <title>Chloroplast acquisition without the gene transfer in kleptoplastic sea slugs, Plakobranchus ocellatus.</title>
        <authorList>
            <person name="Maeda T."/>
            <person name="Takahashi S."/>
            <person name="Yoshida T."/>
            <person name="Shimamura S."/>
            <person name="Takaki Y."/>
            <person name="Nagai Y."/>
            <person name="Toyoda A."/>
            <person name="Suzuki Y."/>
            <person name="Arimoto A."/>
            <person name="Ishii H."/>
            <person name="Satoh N."/>
            <person name="Nishiyama T."/>
            <person name="Hasebe M."/>
            <person name="Maruyama T."/>
            <person name="Minagawa J."/>
            <person name="Obokata J."/>
            <person name="Shigenobu S."/>
        </authorList>
    </citation>
    <scope>NUCLEOTIDE SEQUENCE [LARGE SCALE GENOMIC DNA]</scope>
</reference>
<evidence type="ECO:0000313" key="2">
    <source>
        <dbReference type="EMBL" id="GFO28152.1"/>
    </source>
</evidence>
<dbReference type="EMBL" id="BLXT01006003">
    <property type="protein sequence ID" value="GFO28152.1"/>
    <property type="molecule type" value="Genomic_DNA"/>
</dbReference>
<dbReference type="Proteomes" id="UP000735302">
    <property type="component" value="Unassembled WGS sequence"/>
</dbReference>
<name>A0AAV4C9C8_9GAST</name>
<evidence type="ECO:0000256" key="1">
    <source>
        <dbReference type="SAM" id="MobiDB-lite"/>
    </source>
</evidence>